<sequence>MKKFIVLLLAVGLAASVQAQFNADKDPLVTKSLNNQSIRKVIARTSGGSITLTGVSEGEARLEVYVKPSGISFGSMSKSELQEKLADDYDLVISTANNQLEVTAKSKSSINWKRQLSISFKIYVPRNVSSDLSTSGGSIKLANLNGDQRFRTSGGSLQITDIRGNIDGKTSGGSINADKCTGGEISLATSGGSLKLNNLKGIIRASTSGGSIRGSNISGELKAHTSGGSVNLDGLSCSLETSTSGGSMNISVLNPGKYVSVSTSGGSVNMSMPGSKGMNLKVSGQSVRVNPLKNFNGTTDKRRINGTVNGGGIPVNVSGSGNVNVSLI</sequence>
<reference evidence="2 3" key="1">
    <citation type="submission" date="2018-03" db="EMBL/GenBank/DDBJ databases">
        <title>Genomic Encyclopedia of Type Strains, Phase III (KMG-III): the genomes of soil and plant-associated and newly described type strains.</title>
        <authorList>
            <person name="Whitman W."/>
        </authorList>
    </citation>
    <scope>NUCLEOTIDE SEQUENCE [LARGE SCALE GENOMIC DNA]</scope>
    <source>
        <strain evidence="2 3">CGMCC 1.9313</strain>
    </source>
</reference>
<feature type="chain" id="PRO_5015468584" description="Adhesin" evidence="1">
    <location>
        <begin position="20"/>
        <end position="328"/>
    </location>
</feature>
<dbReference type="EMBL" id="PVTH01000014">
    <property type="protein sequence ID" value="PRY48549.1"/>
    <property type="molecule type" value="Genomic_DNA"/>
</dbReference>
<proteinExistence type="predicted"/>
<dbReference type="PANTHER" id="PTHR34094">
    <property type="match status" value="1"/>
</dbReference>
<accession>A0A2T0TSB8</accession>
<dbReference type="Proteomes" id="UP000238034">
    <property type="component" value="Unassembled WGS sequence"/>
</dbReference>
<organism evidence="2 3">
    <name type="scientific">Arcticibacter pallidicorallinus</name>
    <dbReference type="NCBI Taxonomy" id="1259464"/>
    <lineage>
        <taxon>Bacteria</taxon>
        <taxon>Pseudomonadati</taxon>
        <taxon>Bacteroidota</taxon>
        <taxon>Sphingobacteriia</taxon>
        <taxon>Sphingobacteriales</taxon>
        <taxon>Sphingobacteriaceae</taxon>
        <taxon>Arcticibacter</taxon>
    </lineage>
</organism>
<dbReference type="RefSeq" id="WP_106295339.1">
    <property type="nucleotide sequence ID" value="NZ_PVTH01000014.1"/>
</dbReference>
<comment type="caution">
    <text evidence="2">The sequence shown here is derived from an EMBL/GenBank/DDBJ whole genome shotgun (WGS) entry which is preliminary data.</text>
</comment>
<protein>
    <recommendedName>
        <fullName evidence="4">Adhesin</fullName>
    </recommendedName>
</protein>
<evidence type="ECO:0000313" key="3">
    <source>
        <dbReference type="Proteomes" id="UP000238034"/>
    </source>
</evidence>
<dbReference type="PANTHER" id="PTHR34094:SF1">
    <property type="entry name" value="PROTEIN FAM185A"/>
    <property type="match status" value="1"/>
</dbReference>
<evidence type="ECO:0000313" key="2">
    <source>
        <dbReference type="EMBL" id="PRY48549.1"/>
    </source>
</evidence>
<keyword evidence="3" id="KW-1185">Reference proteome</keyword>
<evidence type="ECO:0000256" key="1">
    <source>
        <dbReference type="SAM" id="SignalP"/>
    </source>
</evidence>
<dbReference type="OrthoDB" id="1523429at2"/>
<keyword evidence="1" id="KW-0732">Signal</keyword>
<dbReference type="AlphaFoldDB" id="A0A2T0TSB8"/>
<gene>
    <name evidence="2" type="ORF">B0I27_1148</name>
</gene>
<feature type="signal peptide" evidence="1">
    <location>
        <begin position="1"/>
        <end position="19"/>
    </location>
</feature>
<evidence type="ECO:0008006" key="4">
    <source>
        <dbReference type="Google" id="ProtNLM"/>
    </source>
</evidence>
<name>A0A2T0TSB8_9SPHI</name>